<keyword evidence="3" id="KW-1185">Reference proteome</keyword>
<name>A0A399ELH0_9DEIN</name>
<dbReference type="AlphaFoldDB" id="A0A399ELH0"/>
<keyword evidence="2" id="KW-0540">Nuclease</keyword>
<sequence length="271" mass="31412">MVKGINFVSLLYHSQGLTLPVGYVLVEKTEVYVDQKSGQRKRRSQVSKNEHARYLLQTAVHNQIPFQHVLNDVWLASAANMRFIVLDMKKHFVMPLKSNRKVAPGYRHRRYALCAPPMSQEQQQRGQWTGVEGLDYQDPTPRQVYLEGVPFPLLRVRQVFTHEDGSQGVLYLCSSDTTLDFERMIELYQKRWEIERFHQSIRQNAALAKSPTKTLTTQANHFFAAMWAFVKLELLSHQTQINYFALKAKLYLVASRAAFQELQQIKAQLTA</sequence>
<keyword evidence="2" id="KW-0255">Endonuclease</keyword>
<dbReference type="InterPro" id="IPR038721">
    <property type="entry name" value="IS701-like_DDE_dom"/>
</dbReference>
<accession>A0A399ELH0</accession>
<comment type="caution">
    <text evidence="2">The sequence shown here is derived from an EMBL/GenBank/DDBJ whole genome shotgun (WGS) entry which is preliminary data.</text>
</comment>
<dbReference type="Pfam" id="PF13546">
    <property type="entry name" value="DDE_5"/>
    <property type="match status" value="1"/>
</dbReference>
<feature type="domain" description="Transposase IS701-like DDE" evidence="1">
    <location>
        <begin position="3"/>
        <end position="125"/>
    </location>
</feature>
<dbReference type="EMBL" id="QWLA01000040">
    <property type="protein sequence ID" value="RIH85574.1"/>
    <property type="molecule type" value="Genomic_DNA"/>
</dbReference>
<dbReference type="InterPro" id="IPR012337">
    <property type="entry name" value="RNaseH-like_sf"/>
</dbReference>
<keyword evidence="2" id="KW-0378">Hydrolase</keyword>
<protein>
    <submittedName>
        <fullName evidence="2">DDE superfamily endonuclease</fullName>
    </submittedName>
</protein>
<reference evidence="2 3" key="1">
    <citation type="submission" date="2018-08" db="EMBL/GenBank/DDBJ databases">
        <title>Meiothermus roseus NBRC 110900 genome sequencing project.</title>
        <authorList>
            <person name="Da Costa M.S."/>
            <person name="Albuquerque L."/>
            <person name="Raposo P."/>
            <person name="Froufe H.J.C."/>
            <person name="Barroso C.S."/>
            <person name="Egas C."/>
        </authorList>
    </citation>
    <scope>NUCLEOTIDE SEQUENCE [LARGE SCALE GENOMIC DNA]</scope>
    <source>
        <strain evidence="2 3">NBRC 110900</strain>
    </source>
</reference>
<dbReference type="SUPFAM" id="SSF53098">
    <property type="entry name" value="Ribonuclease H-like"/>
    <property type="match status" value="1"/>
</dbReference>
<organism evidence="2 3">
    <name type="scientific">Calidithermus roseus</name>
    <dbReference type="NCBI Taxonomy" id="1644118"/>
    <lineage>
        <taxon>Bacteria</taxon>
        <taxon>Thermotogati</taxon>
        <taxon>Deinococcota</taxon>
        <taxon>Deinococci</taxon>
        <taxon>Thermales</taxon>
        <taxon>Thermaceae</taxon>
        <taxon>Calidithermus</taxon>
    </lineage>
</organism>
<dbReference type="GO" id="GO:0004519">
    <property type="term" value="F:endonuclease activity"/>
    <property type="evidence" value="ECO:0007669"/>
    <property type="project" value="UniProtKB-KW"/>
</dbReference>
<dbReference type="OrthoDB" id="6112254at2"/>
<evidence type="ECO:0000313" key="2">
    <source>
        <dbReference type="EMBL" id="RIH85574.1"/>
    </source>
</evidence>
<dbReference type="RefSeq" id="WP_015586370.1">
    <property type="nucleotide sequence ID" value="NZ_QWLA01000040.1"/>
</dbReference>
<evidence type="ECO:0000313" key="3">
    <source>
        <dbReference type="Proteomes" id="UP000265341"/>
    </source>
</evidence>
<evidence type="ECO:0000259" key="1">
    <source>
        <dbReference type="Pfam" id="PF13546"/>
    </source>
</evidence>
<proteinExistence type="predicted"/>
<dbReference type="Proteomes" id="UP000265341">
    <property type="component" value="Unassembled WGS sequence"/>
</dbReference>
<gene>
    <name evidence="2" type="ORF">Mrose_02138</name>
</gene>